<accession>A0A165PYG8</accession>
<gene>
    <name evidence="1" type="ORF">DAEQUDRAFT_309586</name>
</gene>
<dbReference type="AlphaFoldDB" id="A0A165PYG8"/>
<evidence type="ECO:0000313" key="2">
    <source>
        <dbReference type="Proteomes" id="UP000076727"/>
    </source>
</evidence>
<sequence length="84" mass="9287">MRDLARRFYSCLMMTASDLFDGAGILLSPSANLGNVWFFMLDVPTYGVLDSATLMQANCELPYRGAASQTCVNILTRFDPLKQA</sequence>
<organism evidence="1 2">
    <name type="scientific">Daedalea quercina L-15889</name>
    <dbReference type="NCBI Taxonomy" id="1314783"/>
    <lineage>
        <taxon>Eukaryota</taxon>
        <taxon>Fungi</taxon>
        <taxon>Dikarya</taxon>
        <taxon>Basidiomycota</taxon>
        <taxon>Agaricomycotina</taxon>
        <taxon>Agaricomycetes</taxon>
        <taxon>Polyporales</taxon>
        <taxon>Fomitopsis</taxon>
    </lineage>
</organism>
<keyword evidence="2" id="KW-1185">Reference proteome</keyword>
<reference evidence="1 2" key="1">
    <citation type="journal article" date="2016" name="Mol. Biol. Evol.">
        <title>Comparative Genomics of Early-Diverging Mushroom-Forming Fungi Provides Insights into the Origins of Lignocellulose Decay Capabilities.</title>
        <authorList>
            <person name="Nagy L.G."/>
            <person name="Riley R."/>
            <person name="Tritt A."/>
            <person name="Adam C."/>
            <person name="Daum C."/>
            <person name="Floudas D."/>
            <person name="Sun H."/>
            <person name="Yadav J.S."/>
            <person name="Pangilinan J."/>
            <person name="Larsson K.H."/>
            <person name="Matsuura K."/>
            <person name="Barry K."/>
            <person name="Labutti K."/>
            <person name="Kuo R."/>
            <person name="Ohm R.A."/>
            <person name="Bhattacharya S.S."/>
            <person name="Shirouzu T."/>
            <person name="Yoshinaga Y."/>
            <person name="Martin F.M."/>
            <person name="Grigoriev I.V."/>
            <person name="Hibbett D.S."/>
        </authorList>
    </citation>
    <scope>NUCLEOTIDE SEQUENCE [LARGE SCALE GENOMIC DNA]</scope>
    <source>
        <strain evidence="1 2">L-15889</strain>
    </source>
</reference>
<dbReference type="Proteomes" id="UP000076727">
    <property type="component" value="Unassembled WGS sequence"/>
</dbReference>
<name>A0A165PYG8_9APHY</name>
<evidence type="ECO:0000313" key="1">
    <source>
        <dbReference type="EMBL" id="KZT68781.1"/>
    </source>
</evidence>
<proteinExistence type="predicted"/>
<dbReference type="EMBL" id="KV429063">
    <property type="protein sequence ID" value="KZT68781.1"/>
    <property type="molecule type" value="Genomic_DNA"/>
</dbReference>
<protein>
    <submittedName>
        <fullName evidence="1">Uncharacterized protein</fullName>
    </submittedName>
</protein>